<evidence type="ECO:0000313" key="1">
    <source>
        <dbReference type="EMBL" id="MBA2875959.1"/>
    </source>
</evidence>
<comment type="caution">
    <text evidence="1">The sequence shown here is derived from an EMBL/GenBank/DDBJ whole genome shotgun (WGS) entry which is preliminary data.</text>
</comment>
<accession>A0A7V9Z8F7</accession>
<gene>
    <name evidence="1" type="ORF">HNR31_002753</name>
</gene>
<dbReference type="RefSeq" id="WP_194520179.1">
    <property type="nucleotide sequence ID" value="NZ_CP064060.1"/>
</dbReference>
<protein>
    <submittedName>
        <fullName evidence="1">Uncharacterized protein</fullName>
    </submittedName>
</protein>
<organism evidence="1 2">
    <name type="scientific">Thermaerobacillus caldiproteolyticus</name>
    <dbReference type="NCBI Taxonomy" id="247480"/>
    <lineage>
        <taxon>Bacteria</taxon>
        <taxon>Bacillati</taxon>
        <taxon>Bacillota</taxon>
        <taxon>Bacilli</taxon>
        <taxon>Bacillales</taxon>
        <taxon>Anoxybacillaceae</taxon>
        <taxon>Thermaerobacillus</taxon>
    </lineage>
</organism>
<keyword evidence="2" id="KW-1185">Reference proteome</keyword>
<sequence length="71" mass="8388">MVSIPFLRRWLHTEKEGLDYFTCASVYDSSEAQRTLQASGIICPDFRHVIQTMIRYYRNHKDNVAKQIPIQ</sequence>
<reference evidence="1 2" key="1">
    <citation type="submission" date="2020-07" db="EMBL/GenBank/DDBJ databases">
        <title>Genomic Encyclopedia of Type Strains, Phase IV (KMG-IV): sequencing the most valuable type-strain genomes for metagenomic binning, comparative biology and taxonomic classification.</title>
        <authorList>
            <person name="Goeker M."/>
        </authorList>
    </citation>
    <scope>NUCLEOTIDE SEQUENCE [LARGE SCALE GENOMIC DNA]</scope>
    <source>
        <strain evidence="1 2">DSM 15730</strain>
    </source>
</reference>
<evidence type="ECO:0000313" key="2">
    <source>
        <dbReference type="Proteomes" id="UP000523087"/>
    </source>
</evidence>
<name>A0A7V9Z8F7_9BACL</name>
<dbReference type="EMBL" id="JACDUT010000008">
    <property type="protein sequence ID" value="MBA2875959.1"/>
    <property type="molecule type" value="Genomic_DNA"/>
</dbReference>
<dbReference type="AlphaFoldDB" id="A0A7V9Z8F7"/>
<proteinExistence type="predicted"/>
<dbReference type="Proteomes" id="UP000523087">
    <property type="component" value="Unassembled WGS sequence"/>
</dbReference>